<organism evidence="1 2">
    <name type="scientific">Phanerochaete carnosa (strain HHB-10118-sp)</name>
    <name type="common">White-rot fungus</name>
    <name type="synonym">Peniophora carnosa</name>
    <dbReference type="NCBI Taxonomy" id="650164"/>
    <lineage>
        <taxon>Eukaryota</taxon>
        <taxon>Fungi</taxon>
        <taxon>Dikarya</taxon>
        <taxon>Basidiomycota</taxon>
        <taxon>Agaricomycotina</taxon>
        <taxon>Agaricomycetes</taxon>
        <taxon>Polyporales</taxon>
        <taxon>Phanerochaetaceae</taxon>
        <taxon>Phanerochaete</taxon>
    </lineage>
</organism>
<reference evidence="1 2" key="1">
    <citation type="journal article" date="2012" name="BMC Genomics">
        <title>Comparative genomics of the white-rot fungi, Phanerochaete carnosa and P. chrysosporium, to elucidate the genetic basis of the distinct wood types they colonize.</title>
        <authorList>
            <person name="Suzuki H."/>
            <person name="MacDonald J."/>
            <person name="Syed K."/>
            <person name="Salamov A."/>
            <person name="Hori C."/>
            <person name="Aerts A."/>
            <person name="Henrissat B."/>
            <person name="Wiebenga A."/>
            <person name="vanKuyk P.A."/>
            <person name="Barry K."/>
            <person name="Lindquist E."/>
            <person name="LaButti K."/>
            <person name="Lapidus A."/>
            <person name="Lucas S."/>
            <person name="Coutinho P."/>
            <person name="Gong Y."/>
            <person name="Samejima M."/>
            <person name="Mahadevan R."/>
            <person name="Abou-Zaid M."/>
            <person name="de Vries R.P."/>
            <person name="Igarashi K."/>
            <person name="Yadav J.S."/>
            <person name="Grigoriev I.V."/>
            <person name="Master E.R."/>
        </authorList>
    </citation>
    <scope>NUCLEOTIDE SEQUENCE [LARGE SCALE GENOMIC DNA]</scope>
    <source>
        <strain evidence="1 2">HHB-10118-sp</strain>
    </source>
</reference>
<dbReference type="RefSeq" id="XP_007395549.1">
    <property type="nucleotide sequence ID" value="XM_007395487.1"/>
</dbReference>
<proteinExistence type="predicted"/>
<dbReference type="GeneID" id="18916361"/>
<keyword evidence="2" id="KW-1185">Reference proteome</keyword>
<evidence type="ECO:0000313" key="2">
    <source>
        <dbReference type="Proteomes" id="UP000008370"/>
    </source>
</evidence>
<evidence type="ECO:0000313" key="1">
    <source>
        <dbReference type="EMBL" id="EKM55213.1"/>
    </source>
</evidence>
<gene>
    <name evidence="1" type="ORF">PHACADRAFT_255667</name>
</gene>
<accession>K5VUJ8</accession>
<dbReference type="EMBL" id="JH930472">
    <property type="protein sequence ID" value="EKM55213.1"/>
    <property type="molecule type" value="Genomic_DNA"/>
</dbReference>
<name>K5VUJ8_PHACS</name>
<dbReference type="Proteomes" id="UP000008370">
    <property type="component" value="Unassembled WGS sequence"/>
</dbReference>
<sequence>MEQFKDALCLHLGQSFAACPSLRRKLCCEARPRGMERRGEGDESLGGNHIHQVDQGGRMLQPVVFEPWRQDGEEEEEEVHTMPSRPLLFFGVPERTLERAQGSLSSGSATAGPEFGRLELSIHGDFPYLPRHLNHSANDRPALKQFFIHVFV</sequence>
<dbReference type="InParanoid" id="K5VUJ8"/>
<dbReference type="PROSITE" id="PS51257">
    <property type="entry name" value="PROKAR_LIPOPROTEIN"/>
    <property type="match status" value="1"/>
</dbReference>
<dbReference type="AlphaFoldDB" id="K5VUJ8"/>
<dbReference type="HOGENOM" id="CLU_1723016_0_0_1"/>
<protein>
    <submittedName>
        <fullName evidence="1">Uncharacterized protein</fullName>
    </submittedName>
</protein>
<dbReference type="KEGG" id="pco:PHACADRAFT_255667"/>